<dbReference type="InterPro" id="IPR018713">
    <property type="entry name" value="MPAB/Lcp_cat_dom"/>
</dbReference>
<protein>
    <submittedName>
        <fullName evidence="4">Uncharacterized protein LOC100904841</fullName>
    </submittedName>
</protein>
<keyword evidence="3" id="KW-1185">Reference proteome</keyword>
<dbReference type="Pfam" id="PF09995">
    <property type="entry name" value="MPAB_Lcp_cat"/>
    <property type="match status" value="1"/>
</dbReference>
<keyword evidence="1" id="KW-0812">Transmembrane</keyword>
<dbReference type="GeneID" id="100904841"/>
<proteinExistence type="predicted"/>
<evidence type="ECO:0000313" key="4">
    <source>
        <dbReference type="RefSeq" id="XP_003739659.2"/>
    </source>
</evidence>
<accession>A0AAJ6QPD4</accession>
<dbReference type="PANTHER" id="PTHR37159:SF1">
    <property type="entry name" value="GH11867P"/>
    <property type="match status" value="1"/>
</dbReference>
<keyword evidence="1" id="KW-0472">Membrane</keyword>
<feature type="domain" description="ER-bound oxygenase mpaB/mpaB'/Rubber oxygenase catalytic" evidence="2">
    <location>
        <begin position="96"/>
        <end position="231"/>
    </location>
</feature>
<keyword evidence="1" id="KW-1133">Transmembrane helix</keyword>
<evidence type="ECO:0000259" key="2">
    <source>
        <dbReference type="Pfam" id="PF09995"/>
    </source>
</evidence>
<gene>
    <name evidence="4" type="primary">LOC100904841</name>
</gene>
<dbReference type="AlphaFoldDB" id="A0AAJ6QPD4"/>
<dbReference type="RefSeq" id="XP_003739659.2">
    <property type="nucleotide sequence ID" value="XM_003739611.3"/>
</dbReference>
<evidence type="ECO:0000313" key="3">
    <source>
        <dbReference type="Proteomes" id="UP000694867"/>
    </source>
</evidence>
<organism evidence="3 4">
    <name type="scientific">Galendromus occidentalis</name>
    <name type="common">western predatory mite</name>
    <dbReference type="NCBI Taxonomy" id="34638"/>
    <lineage>
        <taxon>Eukaryota</taxon>
        <taxon>Metazoa</taxon>
        <taxon>Ecdysozoa</taxon>
        <taxon>Arthropoda</taxon>
        <taxon>Chelicerata</taxon>
        <taxon>Arachnida</taxon>
        <taxon>Acari</taxon>
        <taxon>Parasitiformes</taxon>
        <taxon>Mesostigmata</taxon>
        <taxon>Gamasina</taxon>
        <taxon>Phytoseioidea</taxon>
        <taxon>Phytoseiidae</taxon>
        <taxon>Typhlodrominae</taxon>
        <taxon>Galendromus</taxon>
    </lineage>
</organism>
<reference evidence="4" key="1">
    <citation type="submission" date="2025-08" db="UniProtKB">
        <authorList>
            <consortium name="RefSeq"/>
        </authorList>
    </citation>
    <scope>IDENTIFICATION</scope>
</reference>
<name>A0AAJ6QPD4_9ACAR</name>
<sequence length="378" mass="43694">MRFVGDRRSELLGYNQNESESASEHQTFCNLPRISIRDACCEMGTWSDLREGRFLDGDCQSDPIAPKWLVQRKYKRGQQLLNENVFAVMFCHLGGLVMLVNISSIYYPLEKTGNSTTLVSAFQRYLHTLTHVLSWYETDVFEESSEGFKSLKHVRRLHRKAASMMTLHRAPLREGEKWISQYDMALTQFAFIGMMIIHPEVLGFSHLSEEDRLAICHFWRCIGHLLGISDQYNLFDSEDLHVIEKICRSIEAEVFIPSLTANWREGHRMGKTIMESSTKNIIHFMTYNGIMKYWSEVVAIRFMVPMTCTDWFYFYLIKATLKTRLLGIQCIRRSFNQLLHHAIGKAPKRATSVYKTLCIRDNQGGVQIKGCPFAAAIC</sequence>
<dbReference type="Proteomes" id="UP000694867">
    <property type="component" value="Unplaced"/>
</dbReference>
<evidence type="ECO:0000256" key="1">
    <source>
        <dbReference type="SAM" id="Phobius"/>
    </source>
</evidence>
<feature type="transmembrane region" description="Helical" evidence="1">
    <location>
        <begin position="85"/>
        <end position="107"/>
    </location>
</feature>
<dbReference type="KEGG" id="goe:100904841"/>
<dbReference type="GO" id="GO:0016491">
    <property type="term" value="F:oxidoreductase activity"/>
    <property type="evidence" value="ECO:0007669"/>
    <property type="project" value="InterPro"/>
</dbReference>
<dbReference type="PANTHER" id="PTHR37159">
    <property type="entry name" value="GH11867P"/>
    <property type="match status" value="1"/>
</dbReference>